<organism evidence="4 5">
    <name type="scientific">Pelagibacter ubique</name>
    <dbReference type="NCBI Taxonomy" id="198252"/>
    <lineage>
        <taxon>Bacteria</taxon>
        <taxon>Pseudomonadati</taxon>
        <taxon>Pseudomonadota</taxon>
        <taxon>Alphaproteobacteria</taxon>
        <taxon>Candidatus Pelagibacterales</taxon>
        <taxon>Candidatus Pelagibacteraceae</taxon>
        <taxon>Candidatus Pelagibacter</taxon>
    </lineage>
</organism>
<dbReference type="Gene3D" id="3.10.450.350">
    <property type="match status" value="1"/>
</dbReference>
<keyword evidence="2" id="KW-0812">Transmembrane</keyword>
<dbReference type="Proteomes" id="UP001166004">
    <property type="component" value="Unassembled WGS sequence"/>
</dbReference>
<dbReference type="SUPFAM" id="SSF51261">
    <property type="entry name" value="Duplicated hybrid motif"/>
    <property type="match status" value="1"/>
</dbReference>
<comment type="caution">
    <text evidence="4">The sequence shown here is derived from an EMBL/GenBank/DDBJ whole genome shotgun (WGS) entry which is preliminary data.</text>
</comment>
<keyword evidence="2" id="KW-1133">Transmembrane helix</keyword>
<dbReference type="InterPro" id="IPR050570">
    <property type="entry name" value="Cell_wall_metabolism_enzyme"/>
</dbReference>
<gene>
    <name evidence="4" type="ORF">VP91_00002450</name>
</gene>
<keyword evidence="5" id="KW-1185">Reference proteome</keyword>
<keyword evidence="2" id="KW-0472">Membrane</keyword>
<dbReference type="Pfam" id="PF01551">
    <property type="entry name" value="Peptidase_M23"/>
    <property type="match status" value="1"/>
</dbReference>
<accession>A0ABX1SZ39</accession>
<reference evidence="4 5" key="1">
    <citation type="submission" date="2019-07" db="EMBL/GenBank/DDBJ databases">
        <title>SAR11 Genome Evolution.</title>
        <authorList>
            <person name="Giovannoni S."/>
        </authorList>
    </citation>
    <scope>NUCLEOTIDE SEQUENCE [LARGE SCALE GENOMIC DNA]</scope>
    <source>
        <strain evidence="4 5">HTCC9565</strain>
    </source>
</reference>
<dbReference type="PANTHER" id="PTHR21666:SF289">
    <property type="entry name" value="L-ALA--D-GLU ENDOPEPTIDASE"/>
    <property type="match status" value="1"/>
</dbReference>
<name>A0ABX1SZ39_PELUQ</name>
<dbReference type="PANTHER" id="PTHR21666">
    <property type="entry name" value="PEPTIDASE-RELATED"/>
    <property type="match status" value="1"/>
</dbReference>
<evidence type="ECO:0000313" key="5">
    <source>
        <dbReference type="Proteomes" id="UP001166004"/>
    </source>
</evidence>
<evidence type="ECO:0000313" key="4">
    <source>
        <dbReference type="EMBL" id="NMN67108.1"/>
    </source>
</evidence>
<evidence type="ECO:0000259" key="3">
    <source>
        <dbReference type="Pfam" id="PF01551"/>
    </source>
</evidence>
<protein>
    <submittedName>
        <fullName evidence="4">Membrane proteins related to metalloendopeptidases</fullName>
    </submittedName>
</protein>
<proteinExistence type="predicted"/>
<sequence length="434" mass="49725">MILNFKQLKKLLKKNIEIFLLFSLMLITILSTTFYNNYKNSVNENYKNIINNIYFQKSLNHIFNNFLPKYQNIEHKISKGESFNKMLNSYLIPKSEIEKIKKKINNDFNLNILKEGQIVKFTIDVSNNKKITNFLFPISRTKKILLTKNFETDLFEKKIIITNLTRKVIFKEEQILQSFYKAAIDVNIKPNVIIEFARIYGFQVDFQRDIKINDKFQIIYEVFEDDNGKIFETGNIIYANLKLSGINNPLYYFDDKKSGGHYDTNGKSIKKALMKTPINGARLSSSFGMRKHPIDGFNKMHRGTDFAAPSGTPIMASGDGIIKRAKWCGGGGNCIQIKHNSTYQTIYAHMKNFAPGIRVGLRVKQGQVIGYVGSTGISTGPHLHYEVIENGKKINSQSLKLPSGKILLGKERQIFEIEKIKIDVLKSEMIIGLS</sequence>
<dbReference type="CDD" id="cd12797">
    <property type="entry name" value="M23_peptidase"/>
    <property type="match status" value="1"/>
</dbReference>
<dbReference type="RefSeq" id="WP_169035623.1">
    <property type="nucleotide sequence ID" value="NZ_LANA01000001.1"/>
</dbReference>
<evidence type="ECO:0000256" key="1">
    <source>
        <dbReference type="ARBA" id="ARBA00022729"/>
    </source>
</evidence>
<keyword evidence="1" id="KW-0732">Signal</keyword>
<feature type="transmembrane region" description="Helical" evidence="2">
    <location>
        <begin position="16"/>
        <end position="35"/>
    </location>
</feature>
<dbReference type="Gene3D" id="2.70.70.10">
    <property type="entry name" value="Glucose Permease (Domain IIA)"/>
    <property type="match status" value="1"/>
</dbReference>
<dbReference type="InterPro" id="IPR016047">
    <property type="entry name" value="M23ase_b-sheet_dom"/>
</dbReference>
<dbReference type="EMBL" id="LANA01000001">
    <property type="protein sequence ID" value="NMN67108.1"/>
    <property type="molecule type" value="Genomic_DNA"/>
</dbReference>
<dbReference type="InterPro" id="IPR011055">
    <property type="entry name" value="Dup_hybrid_motif"/>
</dbReference>
<evidence type="ECO:0000256" key="2">
    <source>
        <dbReference type="SAM" id="Phobius"/>
    </source>
</evidence>
<feature type="domain" description="M23ase beta-sheet core" evidence="3">
    <location>
        <begin position="299"/>
        <end position="395"/>
    </location>
</feature>